<evidence type="ECO:0000313" key="2">
    <source>
        <dbReference type="EMBL" id="RIJ46322.1"/>
    </source>
</evidence>
<dbReference type="Pfam" id="PF05768">
    <property type="entry name" value="Glrx-like"/>
    <property type="match status" value="1"/>
</dbReference>
<keyword evidence="3" id="KW-1185">Reference proteome</keyword>
<name>A0A399SUQ7_9BACT</name>
<comment type="caution">
    <text evidence="2">The sequence shown here is derived from an EMBL/GenBank/DDBJ whole genome shotgun (WGS) entry which is preliminary data.</text>
</comment>
<accession>A0A399SUQ7</accession>
<dbReference type="SUPFAM" id="SSF52833">
    <property type="entry name" value="Thioredoxin-like"/>
    <property type="match status" value="1"/>
</dbReference>
<feature type="domain" description="DUF5106" evidence="1">
    <location>
        <begin position="33"/>
        <end position="166"/>
    </location>
</feature>
<evidence type="ECO:0000259" key="1">
    <source>
        <dbReference type="Pfam" id="PF17127"/>
    </source>
</evidence>
<gene>
    <name evidence="2" type="ORF">D1614_19145</name>
</gene>
<dbReference type="OrthoDB" id="9805634at2"/>
<dbReference type="InterPro" id="IPR036249">
    <property type="entry name" value="Thioredoxin-like_sf"/>
</dbReference>
<dbReference type="Proteomes" id="UP000265926">
    <property type="component" value="Unassembled WGS sequence"/>
</dbReference>
<dbReference type="EMBL" id="QWGR01000015">
    <property type="protein sequence ID" value="RIJ46322.1"/>
    <property type="molecule type" value="Genomic_DNA"/>
</dbReference>
<evidence type="ECO:0000313" key="3">
    <source>
        <dbReference type="Proteomes" id="UP000265926"/>
    </source>
</evidence>
<sequence>MSKMWKNRILSFLMGICCFFIGVKTVFAQHEKNFPKITIPEIIPQSDKINYLATHYWDNFNFQDTVFLTQPAVLNKAMASYLQVLAMASQKISDASWYNFVEKTQASQPMFSYFAIVLKDYLYHPDSPFRNDDYYLAVLNALIASPKATRAEKERAKREKQSLLKNTIGTKVTDVVYTLASGKTGRIYDSHTPYTLLLFYNPGCHACEETLAFLKQSQVINSALSEKELTLIAIYPDEDVSAWRKYCDDIPATWINGYDKNTRIWKEELFDLRAIPSLYLLDADKMVLLKDAPASVIESYLNNQK</sequence>
<organism evidence="2 3">
    <name type="scientific">Maribellus luteus</name>
    <dbReference type="NCBI Taxonomy" id="2305463"/>
    <lineage>
        <taxon>Bacteria</taxon>
        <taxon>Pseudomonadati</taxon>
        <taxon>Bacteroidota</taxon>
        <taxon>Bacteroidia</taxon>
        <taxon>Marinilabiliales</taxon>
        <taxon>Prolixibacteraceae</taxon>
        <taxon>Maribellus</taxon>
    </lineage>
</organism>
<dbReference type="InterPro" id="IPR033395">
    <property type="entry name" value="DUF5106"/>
</dbReference>
<dbReference type="Gene3D" id="3.40.30.10">
    <property type="entry name" value="Glutaredoxin"/>
    <property type="match status" value="1"/>
</dbReference>
<dbReference type="InterPro" id="IPR008554">
    <property type="entry name" value="Glutaredoxin-like"/>
</dbReference>
<proteinExistence type="predicted"/>
<reference evidence="2 3" key="1">
    <citation type="submission" date="2018-08" db="EMBL/GenBank/DDBJ databases">
        <title>Pallidiluteibacterium maritimus gen. nov., sp. nov., isolated from coastal sediment.</title>
        <authorList>
            <person name="Zhou L.Y."/>
        </authorList>
    </citation>
    <scope>NUCLEOTIDE SEQUENCE [LARGE SCALE GENOMIC DNA]</scope>
    <source>
        <strain evidence="2 3">XSD2</strain>
    </source>
</reference>
<dbReference type="Pfam" id="PF17127">
    <property type="entry name" value="DUF5106"/>
    <property type="match status" value="1"/>
</dbReference>
<dbReference type="AlphaFoldDB" id="A0A399SUQ7"/>
<protein>
    <submittedName>
        <fullName evidence="2">DUF5106 domain-containing protein</fullName>
    </submittedName>
</protein>